<dbReference type="PANTHER" id="PTHR20275">
    <property type="entry name" value="NAD KINASE"/>
    <property type="match status" value="1"/>
</dbReference>
<evidence type="ECO:0000256" key="2">
    <source>
        <dbReference type="ARBA" id="ARBA00022777"/>
    </source>
</evidence>
<dbReference type="GO" id="GO:0005524">
    <property type="term" value="F:ATP binding"/>
    <property type="evidence" value="ECO:0007669"/>
    <property type="project" value="UniProtKB-KW"/>
</dbReference>
<keyword evidence="6" id="KW-0067">ATP-binding</keyword>
<dbReference type="GO" id="GO:0005737">
    <property type="term" value="C:cytoplasm"/>
    <property type="evidence" value="ECO:0007669"/>
    <property type="project" value="UniProtKB-SubCell"/>
</dbReference>
<keyword evidence="3 6" id="KW-0521">NADP</keyword>
<dbReference type="Pfam" id="PF20143">
    <property type="entry name" value="NAD_kinase_C"/>
    <property type="match status" value="1"/>
</dbReference>
<keyword evidence="6" id="KW-0963">Cytoplasm</keyword>
<dbReference type="InterPro" id="IPR017437">
    <property type="entry name" value="ATP-NAD_kinase_PpnK-typ_C"/>
</dbReference>
<feature type="binding site" evidence="6">
    <location>
        <position position="184"/>
    </location>
    <ligand>
        <name>NAD(+)</name>
        <dbReference type="ChEBI" id="CHEBI:57540"/>
    </ligand>
</feature>
<evidence type="ECO:0000256" key="3">
    <source>
        <dbReference type="ARBA" id="ARBA00022857"/>
    </source>
</evidence>
<comment type="cofactor">
    <cofactor evidence="6">
        <name>a divalent metal cation</name>
        <dbReference type="ChEBI" id="CHEBI:60240"/>
    </cofactor>
</comment>
<keyword evidence="8" id="KW-1185">Reference proteome</keyword>
<feature type="binding site" evidence="6">
    <location>
        <begin position="146"/>
        <end position="147"/>
    </location>
    <ligand>
        <name>NAD(+)</name>
        <dbReference type="ChEBI" id="CHEBI:57540"/>
    </ligand>
</feature>
<dbReference type="NCBIfam" id="NF010679">
    <property type="entry name" value="PRK14077.1"/>
    <property type="match status" value="1"/>
</dbReference>
<feature type="binding site" evidence="6">
    <location>
        <position position="176"/>
    </location>
    <ligand>
        <name>NAD(+)</name>
        <dbReference type="ChEBI" id="CHEBI:57540"/>
    </ligand>
</feature>
<dbReference type="Proteomes" id="UP000190868">
    <property type="component" value="Chromosome"/>
</dbReference>
<dbReference type="GO" id="GO:0003951">
    <property type="term" value="F:NAD+ kinase activity"/>
    <property type="evidence" value="ECO:0007669"/>
    <property type="project" value="UniProtKB-UniRule"/>
</dbReference>
<accession>A0A1S6U8V9</accession>
<feature type="binding site" evidence="6">
    <location>
        <begin position="187"/>
        <end position="192"/>
    </location>
    <ligand>
        <name>NAD(+)</name>
        <dbReference type="ChEBI" id="CHEBI:57540"/>
    </ligand>
</feature>
<organism evidence="7 8">
    <name type="scientific">Campylobacter pinnipediorum subsp. caledonicus</name>
    <dbReference type="NCBI Taxonomy" id="1874362"/>
    <lineage>
        <taxon>Bacteria</taxon>
        <taxon>Pseudomonadati</taxon>
        <taxon>Campylobacterota</taxon>
        <taxon>Epsilonproteobacteria</taxon>
        <taxon>Campylobacterales</taxon>
        <taxon>Campylobacteraceae</taxon>
        <taxon>Campylobacter</taxon>
    </lineage>
</organism>
<dbReference type="SUPFAM" id="SSF111331">
    <property type="entry name" value="NAD kinase/diacylglycerol kinase-like"/>
    <property type="match status" value="1"/>
</dbReference>
<feature type="binding site" evidence="6">
    <location>
        <position position="243"/>
    </location>
    <ligand>
        <name>NAD(+)</name>
        <dbReference type="ChEBI" id="CHEBI:57540"/>
    </ligand>
</feature>
<reference evidence="8" key="1">
    <citation type="submission" date="2016-09" db="EMBL/GenBank/DDBJ databases">
        <title>Comparative genomics of the Campylobacter concisus group.</title>
        <authorList>
            <person name="Miller W.G."/>
            <person name="Yee E."/>
            <person name="Chapman M.H."/>
            <person name="Huynh S."/>
            <person name="Bono J.L."/>
            <person name="On S.L.W."/>
            <person name="StLeger J."/>
            <person name="Foster G."/>
            <person name="Parker C.T."/>
        </authorList>
    </citation>
    <scope>NUCLEOTIDE SEQUENCE [LARGE SCALE GENOMIC DNA]</scope>
    <source>
        <strain evidence="8">RM18021</strain>
    </source>
</reference>
<evidence type="ECO:0000256" key="1">
    <source>
        <dbReference type="ARBA" id="ARBA00022679"/>
    </source>
</evidence>
<comment type="subcellular location">
    <subcellularLocation>
        <location evidence="6">Cytoplasm</location>
    </subcellularLocation>
</comment>
<keyword evidence="2 6" id="KW-0418">Kinase</keyword>
<dbReference type="Gene3D" id="3.40.50.10330">
    <property type="entry name" value="Probable inorganic polyphosphate/atp-NAD kinase, domain 1"/>
    <property type="match status" value="1"/>
</dbReference>
<dbReference type="Gene3D" id="2.60.200.30">
    <property type="entry name" value="Probable inorganic polyphosphate/atp-NAD kinase, domain 2"/>
    <property type="match status" value="1"/>
</dbReference>
<dbReference type="HAMAP" id="MF_00361">
    <property type="entry name" value="NAD_kinase"/>
    <property type="match status" value="1"/>
</dbReference>
<feature type="binding site" evidence="6">
    <location>
        <begin position="72"/>
        <end position="73"/>
    </location>
    <ligand>
        <name>NAD(+)</name>
        <dbReference type="ChEBI" id="CHEBI:57540"/>
    </ligand>
</feature>
<evidence type="ECO:0000256" key="6">
    <source>
        <dbReference type="HAMAP-Rule" id="MF_00361"/>
    </source>
</evidence>
<evidence type="ECO:0000313" key="7">
    <source>
        <dbReference type="EMBL" id="AQW88102.1"/>
    </source>
</evidence>
<dbReference type="GO" id="GO:0019674">
    <property type="term" value="P:NAD+ metabolic process"/>
    <property type="evidence" value="ECO:0007669"/>
    <property type="project" value="InterPro"/>
</dbReference>
<feature type="active site" description="Proton acceptor" evidence="6">
    <location>
        <position position="72"/>
    </location>
</feature>
<dbReference type="GO" id="GO:0046872">
    <property type="term" value="F:metal ion binding"/>
    <property type="evidence" value="ECO:0007669"/>
    <property type="project" value="UniProtKB-UniRule"/>
</dbReference>
<proteinExistence type="inferred from homology"/>
<dbReference type="InterPro" id="IPR016064">
    <property type="entry name" value="NAD/diacylglycerol_kinase_sf"/>
</dbReference>
<dbReference type="AlphaFoldDB" id="A0A1S6U8V9"/>
<comment type="similarity">
    <text evidence="6">Belongs to the NAD kinase family.</text>
</comment>
<dbReference type="InterPro" id="IPR002504">
    <property type="entry name" value="NADK"/>
</dbReference>
<dbReference type="EMBL" id="CP017258">
    <property type="protein sequence ID" value="AQW88102.1"/>
    <property type="molecule type" value="Genomic_DNA"/>
</dbReference>
<dbReference type="RefSeq" id="WP_078424681.1">
    <property type="nucleotide sequence ID" value="NZ_CP017258.1"/>
</dbReference>
<comment type="catalytic activity">
    <reaction evidence="5 6">
        <text>NAD(+) + ATP = ADP + NADP(+) + H(+)</text>
        <dbReference type="Rhea" id="RHEA:18629"/>
        <dbReference type="ChEBI" id="CHEBI:15378"/>
        <dbReference type="ChEBI" id="CHEBI:30616"/>
        <dbReference type="ChEBI" id="CHEBI:57540"/>
        <dbReference type="ChEBI" id="CHEBI:58349"/>
        <dbReference type="ChEBI" id="CHEBI:456216"/>
        <dbReference type="EC" id="2.7.1.23"/>
    </reaction>
</comment>
<protein>
    <recommendedName>
        <fullName evidence="6">NAD kinase</fullName>
        <ecNumber evidence="6">2.7.1.23</ecNumber>
    </recommendedName>
    <alternativeName>
        <fullName evidence="6">ATP-dependent NAD kinase</fullName>
    </alternativeName>
</protein>
<keyword evidence="4 6" id="KW-0520">NAD</keyword>
<sequence>MNLDYKNIKFVGLVAKKTSNFTQNFNKLKNILSKYGVEILPEESIANKLNQTGYTLEAIAKKSDFIISLGGDGTIISTCRKCCDFSPYVLGIHAGNLGFLTDITMEQTEDFFSEFFNGKFQIEEPFMLDVILKNNQEEEIHKIAFNDAVIMRAKPVSNALVDAYLNGEYFNSYFGDGVIATTPVGSTAYNMSSGGSIIYPLSDVFAITPICSHSLTQRPVILPKDFYVEFKAYKDEVLVIDGQDTFKMKDYDSIKVKLSQKRARLIRHIQRDYFQVLKEKLRWGQQ</sequence>
<name>A0A1S6U8V9_9BACT</name>
<dbReference type="GO" id="GO:0051287">
    <property type="term" value="F:NAD binding"/>
    <property type="evidence" value="ECO:0007669"/>
    <property type="project" value="UniProtKB-ARBA"/>
</dbReference>
<evidence type="ECO:0000256" key="4">
    <source>
        <dbReference type="ARBA" id="ARBA00023027"/>
    </source>
</evidence>
<comment type="caution">
    <text evidence="6">Lacks conserved residue(s) required for the propagation of feature annotation.</text>
</comment>
<dbReference type="EC" id="2.7.1.23" evidence="6"/>
<dbReference type="PANTHER" id="PTHR20275:SF0">
    <property type="entry name" value="NAD KINASE"/>
    <property type="match status" value="1"/>
</dbReference>
<evidence type="ECO:0000313" key="8">
    <source>
        <dbReference type="Proteomes" id="UP000190868"/>
    </source>
</evidence>
<dbReference type="GO" id="GO:0006741">
    <property type="term" value="P:NADP+ biosynthetic process"/>
    <property type="evidence" value="ECO:0007669"/>
    <property type="project" value="UniProtKB-UniRule"/>
</dbReference>
<comment type="function">
    <text evidence="6">Involved in the regulation of the intracellular balance of NAD and NADP, and is a key enzyme in the biosynthesis of NADP. Catalyzes specifically the phosphorylation on 2'-hydroxyl of the adenosine moiety of NAD to yield NADP.</text>
</comment>
<keyword evidence="1 6" id="KW-0808">Transferase</keyword>
<gene>
    <name evidence="7" type="primary">ppnK</name>
    <name evidence="6" type="synonym">nadK</name>
    <name evidence="7" type="ORF">CPIN18021_1308</name>
</gene>
<dbReference type="Pfam" id="PF01513">
    <property type="entry name" value="NAD_kinase"/>
    <property type="match status" value="1"/>
</dbReference>
<keyword evidence="6" id="KW-0547">Nucleotide-binding</keyword>
<dbReference type="InterPro" id="IPR017438">
    <property type="entry name" value="ATP-NAD_kinase_N"/>
</dbReference>
<evidence type="ECO:0000256" key="5">
    <source>
        <dbReference type="ARBA" id="ARBA00047925"/>
    </source>
</evidence>